<feature type="compositionally biased region" description="Basic and acidic residues" evidence="1">
    <location>
        <begin position="42"/>
        <end position="56"/>
    </location>
</feature>
<evidence type="ECO:0000313" key="3">
    <source>
        <dbReference type="EMBL" id="AXV83186.1"/>
    </source>
</evidence>
<sequence>MKKAIVILLCGAATVVFARGSGSSAGGRSHSSSTPDGYYRYSGEHYTHGYTRRDGTHVGGHFQTNPNGTQRDNWSEKGNVNPHTGKEGTKEPTH</sequence>
<accession>A0AAD0S8S1</accession>
<dbReference type="EMBL" id="CP022759">
    <property type="protein sequence ID" value="AXV83186.1"/>
    <property type="molecule type" value="Genomic_DNA"/>
</dbReference>
<evidence type="ECO:0000256" key="2">
    <source>
        <dbReference type="SAM" id="SignalP"/>
    </source>
</evidence>
<protein>
    <submittedName>
        <fullName evidence="3">Uncharacterized protein</fullName>
    </submittedName>
</protein>
<feature type="region of interest" description="Disordered" evidence="1">
    <location>
        <begin position="19"/>
        <end position="94"/>
    </location>
</feature>
<dbReference type="AlphaFoldDB" id="A0AAD0S8S1"/>
<keyword evidence="2" id="KW-0732">Signal</keyword>
<gene>
    <name evidence="3" type="ORF">CJO77_12450</name>
</gene>
<feature type="compositionally biased region" description="Polar residues" evidence="1">
    <location>
        <begin position="62"/>
        <end position="82"/>
    </location>
</feature>
<evidence type="ECO:0000256" key="1">
    <source>
        <dbReference type="SAM" id="MobiDB-lite"/>
    </source>
</evidence>
<feature type="compositionally biased region" description="Basic and acidic residues" evidence="1">
    <location>
        <begin position="84"/>
        <end position="94"/>
    </location>
</feature>
<reference evidence="3 4" key="1">
    <citation type="submission" date="2017-08" db="EMBL/GenBank/DDBJ databases">
        <title>Genome sequences of Ralstonia solanacearum Species Complex (RSSC) isolated from Potato bacterial wilts in Korea.</title>
        <authorList>
            <person name="Cho H."/>
            <person name="Song E.-S."/>
            <person name="Lee Y.K."/>
            <person name="Lee S."/>
            <person name="Lee S.-W."/>
            <person name="Jo A."/>
            <person name="Kim J.-G."/>
            <person name="Hwang I."/>
        </authorList>
    </citation>
    <scope>NUCLEOTIDE SEQUENCE [LARGE SCALE GENOMIC DNA]</scope>
    <source>
        <strain evidence="3 4">T98</strain>
    </source>
</reference>
<organism evidence="3 4">
    <name type="scientific">Ralstonia solanacearum</name>
    <name type="common">Pseudomonas solanacearum</name>
    <dbReference type="NCBI Taxonomy" id="305"/>
    <lineage>
        <taxon>Bacteria</taxon>
        <taxon>Pseudomonadati</taxon>
        <taxon>Pseudomonadota</taxon>
        <taxon>Betaproteobacteria</taxon>
        <taxon>Burkholderiales</taxon>
        <taxon>Burkholderiaceae</taxon>
        <taxon>Ralstonia</taxon>
        <taxon>Ralstonia solanacearum species complex</taxon>
    </lineage>
</organism>
<name>A0AAD0S8S1_RALSL</name>
<feature type="chain" id="PRO_5042166738" evidence="2">
    <location>
        <begin position="19"/>
        <end position="94"/>
    </location>
</feature>
<feature type="signal peptide" evidence="2">
    <location>
        <begin position="1"/>
        <end position="18"/>
    </location>
</feature>
<proteinExistence type="predicted"/>
<evidence type="ECO:0000313" key="4">
    <source>
        <dbReference type="Proteomes" id="UP000261758"/>
    </source>
</evidence>
<feature type="compositionally biased region" description="Low complexity" evidence="1">
    <location>
        <begin position="19"/>
        <end position="33"/>
    </location>
</feature>
<dbReference type="Proteomes" id="UP000261758">
    <property type="component" value="Chromosome"/>
</dbReference>